<protein>
    <submittedName>
        <fullName evidence="1">M12 family metallo-peptidase</fullName>
    </submittedName>
</protein>
<sequence>YYQQDAHSRLEEEADKVIGGEAKKLARQVLVDGNERKRYVIAISAAGEYTQYHGGTVEAGLGAITTLLNRVNEVYQRDVAAEFQLASGNDTIIFTDVANDPFNNDDGDIDANMQVQADALTKGLGAFDIGHVVNTGGGGLAGLGVLCTDEKSAGMTGSSEPVGDAFFIDYVAHEIGHQFGAEHTFNGTTGSCGGGNREASQAWEPGSGSSIMAY</sequence>
<feature type="non-terminal residue" evidence="1">
    <location>
        <position position="214"/>
    </location>
</feature>
<dbReference type="GO" id="GO:0008237">
    <property type="term" value="F:metallopeptidase activity"/>
    <property type="evidence" value="ECO:0007669"/>
    <property type="project" value="InterPro"/>
</dbReference>
<accession>A0AAW5MIM8</accession>
<gene>
    <name evidence="1" type="ORF">NS965_23685</name>
</gene>
<organism evidence="1 2">
    <name type="scientific">Aeromonas veronii</name>
    <dbReference type="NCBI Taxonomy" id="654"/>
    <lineage>
        <taxon>Bacteria</taxon>
        <taxon>Pseudomonadati</taxon>
        <taxon>Pseudomonadota</taxon>
        <taxon>Gammaproteobacteria</taxon>
        <taxon>Aeromonadales</taxon>
        <taxon>Aeromonadaceae</taxon>
        <taxon>Aeromonas</taxon>
    </lineage>
</organism>
<dbReference type="SUPFAM" id="SSF55486">
    <property type="entry name" value="Metalloproteases ('zincins'), catalytic domain"/>
    <property type="match status" value="1"/>
</dbReference>
<dbReference type="EMBL" id="JANLFC010000129">
    <property type="protein sequence ID" value="MCR4451390.1"/>
    <property type="molecule type" value="Genomic_DNA"/>
</dbReference>
<dbReference type="RefSeq" id="WP_257726341.1">
    <property type="nucleotide sequence ID" value="NZ_JANLFC010000129.1"/>
</dbReference>
<dbReference type="Gene3D" id="3.40.390.10">
    <property type="entry name" value="Collagenase (Catalytic Domain)"/>
    <property type="match status" value="1"/>
</dbReference>
<feature type="non-terminal residue" evidence="1">
    <location>
        <position position="1"/>
    </location>
</feature>
<proteinExistence type="predicted"/>
<dbReference type="Pfam" id="PF13583">
    <property type="entry name" value="Reprolysin_4"/>
    <property type="match status" value="1"/>
</dbReference>
<dbReference type="Proteomes" id="UP001204061">
    <property type="component" value="Unassembled WGS sequence"/>
</dbReference>
<reference evidence="1" key="1">
    <citation type="submission" date="2022-08" db="EMBL/GenBank/DDBJ databases">
        <title>A global survey of hypervirulent Aeromonas hydrophila identified this emerging pathogen in farmed fish in the lower Mekong River basin.</title>
        <authorList>
            <person name="Xu T."/>
            <person name="Rasmussen-Ivey C.R."/>
            <person name="Moen F.S."/>
            <person name="Fernandez Bravo A."/>
            <person name="Lamy B."/>
            <person name="Beaz-Hidalgo R."/>
            <person name="Khan C.D."/>
            <person name="Castro Escarpulli G."/>
            <person name="Yasin I.S.M."/>
            <person name="Figueras M.J."/>
            <person name="Azzam Sayuti M."/>
            <person name="Karim M.M."/>
            <person name="Alam K.M."/>
            <person name="Le T.T.T."/>
            <person name="Thao N.H.P."/>
            <person name="Addo S."/>
            <person name="Duodu S."/>
            <person name="Ali S."/>
            <person name="Mey S."/>
            <person name="Somony T."/>
            <person name="Liles M.R."/>
        </authorList>
    </citation>
    <scope>NUCLEOTIDE SEQUENCE</scope>
    <source>
        <strain evidence="1">0.14</strain>
    </source>
</reference>
<evidence type="ECO:0000313" key="2">
    <source>
        <dbReference type="Proteomes" id="UP001204061"/>
    </source>
</evidence>
<comment type="caution">
    <text evidence="1">The sequence shown here is derived from an EMBL/GenBank/DDBJ whole genome shotgun (WGS) entry which is preliminary data.</text>
</comment>
<dbReference type="InterPro" id="IPR024079">
    <property type="entry name" value="MetalloPept_cat_dom_sf"/>
</dbReference>
<dbReference type="AlphaFoldDB" id="A0AAW5MIM8"/>
<name>A0AAW5MIM8_AERVE</name>
<evidence type="ECO:0000313" key="1">
    <source>
        <dbReference type="EMBL" id="MCR4451390.1"/>
    </source>
</evidence>